<dbReference type="RefSeq" id="WP_212994585.1">
    <property type="nucleotide sequence ID" value="NZ_BAABEA010000052.1"/>
</dbReference>
<accession>A0A919SXN1</accession>
<dbReference type="Gene3D" id="3.20.20.70">
    <property type="entry name" value="Aldolase class I"/>
    <property type="match status" value="1"/>
</dbReference>
<dbReference type="InterPro" id="IPR013785">
    <property type="entry name" value="Aldolase_TIM"/>
</dbReference>
<reference evidence="1" key="1">
    <citation type="submission" date="2021-03" db="EMBL/GenBank/DDBJ databases">
        <title>Whole genome shotgun sequence of Actinoplanes auranticolor NBRC 12245.</title>
        <authorList>
            <person name="Komaki H."/>
            <person name="Tamura T."/>
        </authorList>
    </citation>
    <scope>NUCLEOTIDE SEQUENCE</scope>
    <source>
        <strain evidence="1">NBRC 12245</strain>
    </source>
</reference>
<evidence type="ECO:0000313" key="2">
    <source>
        <dbReference type="Proteomes" id="UP000681340"/>
    </source>
</evidence>
<dbReference type="AlphaFoldDB" id="A0A919SXN1"/>
<dbReference type="Pfam" id="PF05853">
    <property type="entry name" value="BKACE"/>
    <property type="match status" value="1"/>
</dbReference>
<proteinExistence type="predicted"/>
<gene>
    <name evidence="1" type="ORF">Aau02nite_88030</name>
</gene>
<organism evidence="1 2">
    <name type="scientific">Actinoplanes auranticolor</name>
    <dbReference type="NCBI Taxonomy" id="47988"/>
    <lineage>
        <taxon>Bacteria</taxon>
        <taxon>Bacillati</taxon>
        <taxon>Actinomycetota</taxon>
        <taxon>Actinomycetes</taxon>
        <taxon>Micromonosporales</taxon>
        <taxon>Micromonosporaceae</taxon>
        <taxon>Actinoplanes</taxon>
    </lineage>
</organism>
<dbReference type="PANTHER" id="PTHR37418:SF1">
    <property type="entry name" value="3-KETO-5-AMINOHEXANOATE CLEAVAGE PROTEIN"/>
    <property type="match status" value="1"/>
</dbReference>
<dbReference type="InterPro" id="IPR008567">
    <property type="entry name" value="BKACE"/>
</dbReference>
<dbReference type="PANTHER" id="PTHR37418">
    <property type="entry name" value="3-KETO-5-AMINOHEXANOATE CLEAVAGE ENZYME-RELATED"/>
    <property type="match status" value="1"/>
</dbReference>
<dbReference type="Proteomes" id="UP000681340">
    <property type="component" value="Unassembled WGS sequence"/>
</dbReference>
<dbReference type="EMBL" id="BOQL01000086">
    <property type="protein sequence ID" value="GIM79904.1"/>
    <property type="molecule type" value="Genomic_DNA"/>
</dbReference>
<keyword evidence="2" id="KW-1185">Reference proteome</keyword>
<comment type="caution">
    <text evidence="1">The sequence shown here is derived from an EMBL/GenBank/DDBJ whole genome shotgun (WGS) entry which is preliminary data.</text>
</comment>
<protein>
    <recommendedName>
        <fullName evidence="3">3-keto-5-aminohexanoate cleavage protein</fullName>
    </recommendedName>
</protein>
<sequence>MIRRLKACLNGGRTRGEHPAVPVTPAELAVAAAQAVAAGAEAVHLHPRDTDGAESLDPADIGPAVAAVRAGCPGTPVGVSTGLWITGGDVARRHATVARWAALEADQRPAFASVNVGEEGFAELSALLRDAGIDVEAGVWSPRDAGRLDGVPVDRVLIEILGTPAAGAVAAADAILGRLDHLGVTGPRLLHGEQDACWPLIAHAGRLGLPTRIGLEDTLVTEDGRPAAGNADLVRRALRVWDAQRERR</sequence>
<dbReference type="GO" id="GO:0043720">
    <property type="term" value="F:3-keto-5-aminohexanoate cleavage activity"/>
    <property type="evidence" value="ECO:0007669"/>
    <property type="project" value="InterPro"/>
</dbReference>
<evidence type="ECO:0000313" key="1">
    <source>
        <dbReference type="EMBL" id="GIM79904.1"/>
    </source>
</evidence>
<evidence type="ECO:0008006" key="3">
    <source>
        <dbReference type="Google" id="ProtNLM"/>
    </source>
</evidence>
<name>A0A919SXN1_9ACTN</name>